<dbReference type="GO" id="GO:0016301">
    <property type="term" value="F:kinase activity"/>
    <property type="evidence" value="ECO:0007669"/>
    <property type="project" value="UniProtKB-KW"/>
</dbReference>
<organism evidence="2 3">
    <name type="scientific">Phytohabitans kaempferiae</name>
    <dbReference type="NCBI Taxonomy" id="1620943"/>
    <lineage>
        <taxon>Bacteria</taxon>
        <taxon>Bacillati</taxon>
        <taxon>Actinomycetota</taxon>
        <taxon>Actinomycetes</taxon>
        <taxon>Micromonosporales</taxon>
        <taxon>Micromonosporaceae</taxon>
    </lineage>
</organism>
<evidence type="ECO:0000259" key="1">
    <source>
        <dbReference type="Pfam" id="PF00485"/>
    </source>
</evidence>
<keyword evidence="2" id="KW-0418">Kinase</keyword>
<keyword evidence="2" id="KW-0808">Transferase</keyword>
<dbReference type="SUPFAM" id="SSF52540">
    <property type="entry name" value="P-loop containing nucleoside triphosphate hydrolases"/>
    <property type="match status" value="1"/>
</dbReference>
<proteinExistence type="predicted"/>
<dbReference type="Gene3D" id="3.40.50.300">
    <property type="entry name" value="P-loop containing nucleotide triphosphate hydrolases"/>
    <property type="match status" value="1"/>
</dbReference>
<name>A0ABV6MCX2_9ACTN</name>
<comment type="caution">
    <text evidence="2">The sequence shown here is derived from an EMBL/GenBank/DDBJ whole genome shotgun (WGS) entry which is preliminary data.</text>
</comment>
<sequence>MTGRSYRPAPTEPFEGGEWGTTIAEIAREVWARPPRLGETRLVAVDGPSGAGKTTFAGRLAGAIGPGTPTVHTDDLLDGWGDQVTFWPRLEEWVLAPLREGRAGRYRPYDWEAGRFAPEWREVAPAPVVLLEGVTAARAEIRPELTLAVFLTAPLDLRIRRTDLRDGGRLASYLEEWRRGEEAHFAADATAHHADVVLDTTT</sequence>
<dbReference type="InterPro" id="IPR006083">
    <property type="entry name" value="PRK/URK"/>
</dbReference>
<dbReference type="InterPro" id="IPR027417">
    <property type="entry name" value="P-loop_NTPase"/>
</dbReference>
<gene>
    <name evidence="2" type="ORF">ACFFIA_31745</name>
</gene>
<dbReference type="Pfam" id="PF00485">
    <property type="entry name" value="PRK"/>
    <property type="match status" value="1"/>
</dbReference>
<dbReference type="RefSeq" id="WP_377257900.1">
    <property type="nucleotide sequence ID" value="NZ_JBHLUH010000068.1"/>
</dbReference>
<feature type="domain" description="Phosphoribulokinase/uridine kinase" evidence="1">
    <location>
        <begin position="94"/>
        <end position="166"/>
    </location>
</feature>
<reference evidence="2 3" key="1">
    <citation type="submission" date="2024-09" db="EMBL/GenBank/DDBJ databases">
        <authorList>
            <person name="Sun Q."/>
            <person name="Mori K."/>
        </authorList>
    </citation>
    <scope>NUCLEOTIDE SEQUENCE [LARGE SCALE GENOMIC DNA]</scope>
    <source>
        <strain evidence="2 3">TBRC 3947</strain>
    </source>
</reference>
<evidence type="ECO:0000313" key="3">
    <source>
        <dbReference type="Proteomes" id="UP001589867"/>
    </source>
</evidence>
<dbReference type="EMBL" id="JBHLUH010000068">
    <property type="protein sequence ID" value="MFC0532233.1"/>
    <property type="molecule type" value="Genomic_DNA"/>
</dbReference>
<accession>A0ABV6MCX2</accession>
<keyword evidence="3" id="KW-1185">Reference proteome</keyword>
<dbReference type="Proteomes" id="UP001589867">
    <property type="component" value="Unassembled WGS sequence"/>
</dbReference>
<protein>
    <submittedName>
        <fullName evidence="2">Uridine kinase</fullName>
    </submittedName>
</protein>
<evidence type="ECO:0000313" key="2">
    <source>
        <dbReference type="EMBL" id="MFC0532233.1"/>
    </source>
</evidence>